<keyword evidence="2" id="KW-1185">Reference proteome</keyword>
<dbReference type="RefSeq" id="WP_153572836.1">
    <property type="nucleotide sequence ID" value="NZ_CP045725.1"/>
</dbReference>
<gene>
    <name evidence="1" type="ORF">Rai3103_12260</name>
</gene>
<evidence type="ECO:0000313" key="1">
    <source>
        <dbReference type="EMBL" id="QGF24307.1"/>
    </source>
</evidence>
<dbReference type="InterPro" id="IPR009737">
    <property type="entry name" value="Aim32/Apd1-like"/>
</dbReference>
<name>A0A5Q2FER8_9ACTN</name>
<protein>
    <submittedName>
        <fullName evidence="1">Sucrase ferredoxin</fullName>
    </submittedName>
</protein>
<dbReference type="Gene3D" id="3.40.30.10">
    <property type="entry name" value="Glutaredoxin"/>
    <property type="match status" value="1"/>
</dbReference>
<accession>A0A5Q2FER8</accession>
<dbReference type="EMBL" id="CP045725">
    <property type="protein sequence ID" value="QGF24307.1"/>
    <property type="molecule type" value="Genomic_DNA"/>
</dbReference>
<dbReference type="PANTHER" id="PTHR31902:SF22">
    <property type="entry name" value="SLL1203 PROTEIN"/>
    <property type="match status" value="1"/>
</dbReference>
<dbReference type="Proteomes" id="UP000386847">
    <property type="component" value="Chromosome"/>
</dbReference>
<proteinExistence type="predicted"/>
<sequence length="313" mass="33438">MSEAPCSDAARRRGDRWVGTAPPARRWFLVTKTGDWDVDAWQGLHADPDTKAVLREMLAAAGARLMLIRRPGRHQEQPSLWGIVDSASTPRIRWGAQGGDDDLLLAARSLLAAAPHPHPGGSGSEEGPLLLVCTHGRKDRCCAVRGRPVAAAAAEQWPDATWECTHTGGDRFAGNLIVLPDGACYGGLDASDVGPVVAAHLAGRVDPAHLRGPTGMTPATQAAVVAVHERWGPLAWSDVVAARQSGDAARWSVHLRVTSIGRVRVTGHTELTPPHLLTCDAVRPSPMALPVVDAVERLTSEEAAERWVRPPVR</sequence>
<evidence type="ECO:0000313" key="2">
    <source>
        <dbReference type="Proteomes" id="UP000386847"/>
    </source>
</evidence>
<dbReference type="KEGG" id="rain:Rai3103_12260"/>
<dbReference type="SUPFAM" id="SSF52833">
    <property type="entry name" value="Thioredoxin-like"/>
    <property type="match status" value="1"/>
</dbReference>
<organism evidence="1 2">
    <name type="scientific">Raineyella fluvialis</name>
    <dbReference type="NCBI Taxonomy" id="2662261"/>
    <lineage>
        <taxon>Bacteria</taxon>
        <taxon>Bacillati</taxon>
        <taxon>Actinomycetota</taxon>
        <taxon>Actinomycetes</taxon>
        <taxon>Propionibacteriales</taxon>
        <taxon>Propionibacteriaceae</taxon>
        <taxon>Raineyella</taxon>
    </lineage>
</organism>
<dbReference type="CDD" id="cd03062">
    <property type="entry name" value="TRX_Fd_Sucrase"/>
    <property type="match status" value="1"/>
</dbReference>
<reference evidence="1 2" key="1">
    <citation type="submission" date="2019-10" db="EMBL/GenBank/DDBJ databases">
        <title>Genomic analysis of Raineyella sp. CBA3103.</title>
        <authorList>
            <person name="Roh S.W."/>
        </authorList>
    </citation>
    <scope>NUCLEOTIDE SEQUENCE [LARGE SCALE GENOMIC DNA]</scope>
    <source>
        <strain evidence="1 2">CBA3103</strain>
    </source>
</reference>
<dbReference type="PANTHER" id="PTHR31902">
    <property type="entry name" value="ACTIN PATCHES DISTAL PROTEIN 1"/>
    <property type="match status" value="1"/>
</dbReference>
<dbReference type="Pfam" id="PF06999">
    <property type="entry name" value="Suc_Fer-like"/>
    <property type="match status" value="1"/>
</dbReference>
<dbReference type="AlphaFoldDB" id="A0A5Q2FER8"/>
<dbReference type="InterPro" id="IPR036249">
    <property type="entry name" value="Thioredoxin-like_sf"/>
</dbReference>